<sequence>MTTLISVVENSLIGDAGQLTEPPPGGILVPDTVFGALRRFVFENENADGLLAFTVQKGREFIRVRNYVGLLPLSDGTQLEILPKIEQQTNARPMLLAMLRHLRHSPFRTLRVAHTGAVDLPLWEIFITAFLDSVESLARQGIQRAYVAVECNERFWKGKFQATRQLRENACHAERLAVMYDVLTANVPPNRILKTALLYLNGKTADRANQRRIQQLLGGLDEVSVTDSIVGDLNAIRRSSRLFVRYKSALSWAETLLLGQGLGVKTGQIQSLSLLFPMEQVFEDYVAHGIRMYWPNADDVRVQESSAHLVDEHVGMPKFKLRPDIVIRHADRTFVLDTKWKQINGQESNAAQNTGNYGIEQADMYQLYAYGKKYAADDLFLIYPANTTFRQPLAVFGYDATTRLHVVPFDVTNSLVNEVEKLSIYALTSRK</sequence>
<evidence type="ECO:0000313" key="2">
    <source>
        <dbReference type="Proteomes" id="UP001597512"/>
    </source>
</evidence>
<dbReference type="PANTHER" id="PTHR38733:SF1">
    <property type="entry name" value="TYPE IV METHYL-DIRECTED RESTRICTION ENZYME ECOKMCRBC"/>
    <property type="match status" value="1"/>
</dbReference>
<dbReference type="Proteomes" id="UP001597512">
    <property type="component" value="Unassembled WGS sequence"/>
</dbReference>
<reference evidence="2" key="1">
    <citation type="journal article" date="2019" name="Int. J. Syst. Evol. Microbiol.">
        <title>The Global Catalogue of Microorganisms (GCM) 10K type strain sequencing project: providing services to taxonomists for standard genome sequencing and annotation.</title>
        <authorList>
            <consortium name="The Broad Institute Genomics Platform"/>
            <consortium name="The Broad Institute Genome Sequencing Center for Infectious Disease"/>
            <person name="Wu L."/>
            <person name="Ma J."/>
        </authorList>
    </citation>
    <scope>NUCLEOTIDE SEQUENCE [LARGE SCALE GENOMIC DNA]</scope>
    <source>
        <strain evidence="2">KCTC 52490</strain>
    </source>
</reference>
<dbReference type="EMBL" id="JBHUOM010000002">
    <property type="protein sequence ID" value="MFD2934058.1"/>
    <property type="molecule type" value="Genomic_DNA"/>
</dbReference>
<gene>
    <name evidence="1" type="ORF">ACFS25_09715</name>
</gene>
<name>A0ABW6AIU5_9BACT</name>
<dbReference type="InterPro" id="IPR019292">
    <property type="entry name" value="McrC"/>
</dbReference>
<dbReference type="RefSeq" id="WP_381499291.1">
    <property type="nucleotide sequence ID" value="NZ_JBHUOM010000002.1"/>
</dbReference>
<dbReference type="Pfam" id="PF10117">
    <property type="entry name" value="McrBC"/>
    <property type="match status" value="1"/>
</dbReference>
<organism evidence="1 2">
    <name type="scientific">Spirosoma flavum</name>
    <dbReference type="NCBI Taxonomy" id="2048557"/>
    <lineage>
        <taxon>Bacteria</taxon>
        <taxon>Pseudomonadati</taxon>
        <taxon>Bacteroidota</taxon>
        <taxon>Cytophagia</taxon>
        <taxon>Cytophagales</taxon>
        <taxon>Cytophagaceae</taxon>
        <taxon>Spirosoma</taxon>
    </lineage>
</organism>
<protein>
    <submittedName>
        <fullName evidence="1">McrC family protein</fullName>
    </submittedName>
</protein>
<dbReference type="PANTHER" id="PTHR38733">
    <property type="entry name" value="PROTEIN MCRC"/>
    <property type="match status" value="1"/>
</dbReference>
<proteinExistence type="predicted"/>
<comment type="caution">
    <text evidence="1">The sequence shown here is derived from an EMBL/GenBank/DDBJ whole genome shotgun (WGS) entry which is preliminary data.</text>
</comment>
<keyword evidence="2" id="KW-1185">Reference proteome</keyword>
<accession>A0ABW6AIU5</accession>
<evidence type="ECO:0000313" key="1">
    <source>
        <dbReference type="EMBL" id="MFD2934058.1"/>
    </source>
</evidence>